<name>A0A7E4W774_PANRE</name>
<dbReference type="Pfam" id="PF01764">
    <property type="entry name" value="Lipase_3"/>
    <property type="match status" value="1"/>
</dbReference>
<sequence>MLKSVVLFSVVTIAAASYSDSLARNKLVKLAGASFTDNVQHCLNQFIPNSELIQQVTLPCDFFQKDTCSGYIAVSHSDKSIVMAFRGTTGYTQLISEGGMTAFTKKINFAAGGKVAEYFFNGFDVLWQGGLKDSFLKAKNANPGYNVWVTGHSLGAAFATIGATTIVHLGYAPANRMKLYTFGQPRVGDSDFAAAHDKLGFESYRVTHHQDIVPHVPPQLFEGYHHHQSEVWYNNDMTIGEPYIECDADESKKCSDSNLIDLSMNDHTHYFNHSVSGFANDGCVITFKKYVVDEKLEAEVNAVWKQKFAELEKASVKN</sequence>
<accession>A0A7E4W774</accession>
<proteinExistence type="predicted"/>
<dbReference type="InterPro" id="IPR029058">
    <property type="entry name" value="AB_hydrolase_fold"/>
</dbReference>
<protein>
    <submittedName>
        <fullName evidence="4">Lipase_3 domain-containing protein</fullName>
    </submittedName>
</protein>
<dbReference type="SUPFAM" id="SSF53474">
    <property type="entry name" value="alpha/beta-Hydrolases"/>
    <property type="match status" value="1"/>
</dbReference>
<dbReference type="WBParaSite" id="Pan_g8435.t1">
    <property type="protein sequence ID" value="Pan_g8435.t1"/>
    <property type="gene ID" value="Pan_g8435"/>
</dbReference>
<organism evidence="3 4">
    <name type="scientific">Panagrellus redivivus</name>
    <name type="common">Microworm</name>
    <dbReference type="NCBI Taxonomy" id="6233"/>
    <lineage>
        <taxon>Eukaryota</taxon>
        <taxon>Metazoa</taxon>
        <taxon>Ecdysozoa</taxon>
        <taxon>Nematoda</taxon>
        <taxon>Chromadorea</taxon>
        <taxon>Rhabditida</taxon>
        <taxon>Tylenchina</taxon>
        <taxon>Panagrolaimomorpha</taxon>
        <taxon>Panagrolaimoidea</taxon>
        <taxon>Panagrolaimidae</taxon>
        <taxon>Panagrellus</taxon>
    </lineage>
</organism>
<evidence type="ECO:0000313" key="3">
    <source>
        <dbReference type="Proteomes" id="UP000492821"/>
    </source>
</evidence>
<dbReference type="CDD" id="cd00519">
    <property type="entry name" value="Lipase_3"/>
    <property type="match status" value="1"/>
</dbReference>
<feature type="domain" description="Fungal lipase-type" evidence="2">
    <location>
        <begin position="82"/>
        <end position="219"/>
    </location>
</feature>
<reference evidence="4" key="2">
    <citation type="submission" date="2020-10" db="UniProtKB">
        <authorList>
            <consortium name="WormBaseParasite"/>
        </authorList>
    </citation>
    <scope>IDENTIFICATION</scope>
</reference>
<dbReference type="InterPro" id="IPR002921">
    <property type="entry name" value="Fungal_lipase-type"/>
</dbReference>
<feature type="signal peptide" evidence="1">
    <location>
        <begin position="1"/>
        <end position="16"/>
    </location>
</feature>
<evidence type="ECO:0000256" key="1">
    <source>
        <dbReference type="SAM" id="SignalP"/>
    </source>
</evidence>
<dbReference type="Proteomes" id="UP000492821">
    <property type="component" value="Unassembled WGS sequence"/>
</dbReference>
<reference evidence="3" key="1">
    <citation type="journal article" date="2013" name="Genetics">
        <title>The draft genome and transcriptome of Panagrellus redivivus are shaped by the harsh demands of a free-living lifestyle.</title>
        <authorList>
            <person name="Srinivasan J."/>
            <person name="Dillman A.R."/>
            <person name="Macchietto M.G."/>
            <person name="Heikkinen L."/>
            <person name="Lakso M."/>
            <person name="Fracchia K.M."/>
            <person name="Antoshechkin I."/>
            <person name="Mortazavi A."/>
            <person name="Wong G."/>
            <person name="Sternberg P.W."/>
        </authorList>
    </citation>
    <scope>NUCLEOTIDE SEQUENCE [LARGE SCALE GENOMIC DNA]</scope>
    <source>
        <strain evidence="3">MT8872</strain>
    </source>
</reference>
<dbReference type="AlphaFoldDB" id="A0A7E4W774"/>
<keyword evidence="1" id="KW-0732">Signal</keyword>
<feature type="chain" id="PRO_5028901534" evidence="1">
    <location>
        <begin position="17"/>
        <end position="318"/>
    </location>
</feature>
<dbReference type="GO" id="GO:0006629">
    <property type="term" value="P:lipid metabolic process"/>
    <property type="evidence" value="ECO:0007669"/>
    <property type="project" value="InterPro"/>
</dbReference>
<keyword evidence="3" id="KW-1185">Reference proteome</keyword>
<evidence type="ECO:0000259" key="2">
    <source>
        <dbReference type="Pfam" id="PF01764"/>
    </source>
</evidence>
<dbReference type="PANTHER" id="PTHR45908">
    <property type="entry name" value="PROTEIN CBG11750-RELATED"/>
    <property type="match status" value="1"/>
</dbReference>
<dbReference type="Gene3D" id="3.40.50.1820">
    <property type="entry name" value="alpha/beta hydrolase"/>
    <property type="match status" value="1"/>
</dbReference>
<evidence type="ECO:0000313" key="4">
    <source>
        <dbReference type="WBParaSite" id="Pan_g8435.t1"/>
    </source>
</evidence>